<keyword evidence="3" id="KW-1185">Reference proteome</keyword>
<reference evidence="2 3" key="1">
    <citation type="journal article" date="2018" name="New Phytol.">
        <title>Comparative genomics and transcriptomics depict ericoid mycorrhizal fungi as versatile saprotrophs and plant mutualists.</title>
        <authorList>
            <person name="Martino E."/>
            <person name="Morin E."/>
            <person name="Grelet G.A."/>
            <person name="Kuo A."/>
            <person name="Kohler A."/>
            <person name="Daghino S."/>
            <person name="Barry K.W."/>
            <person name="Cichocki N."/>
            <person name="Clum A."/>
            <person name="Dockter R.B."/>
            <person name="Hainaut M."/>
            <person name="Kuo R.C."/>
            <person name="LaButti K."/>
            <person name="Lindahl B.D."/>
            <person name="Lindquist E.A."/>
            <person name="Lipzen A."/>
            <person name="Khouja H.R."/>
            <person name="Magnuson J."/>
            <person name="Murat C."/>
            <person name="Ohm R.A."/>
            <person name="Singer S.W."/>
            <person name="Spatafora J.W."/>
            <person name="Wang M."/>
            <person name="Veneault-Fourrey C."/>
            <person name="Henrissat B."/>
            <person name="Grigoriev I.V."/>
            <person name="Martin F.M."/>
            <person name="Perotto S."/>
        </authorList>
    </citation>
    <scope>NUCLEOTIDE SEQUENCE [LARGE SCALE GENOMIC DNA]</scope>
    <source>
        <strain evidence="2 3">ATCC 22711</strain>
    </source>
</reference>
<dbReference type="InterPro" id="IPR051693">
    <property type="entry name" value="UPF0046_metallophosphoest"/>
</dbReference>
<dbReference type="InterPro" id="IPR004843">
    <property type="entry name" value="Calcineurin-like_PHP"/>
</dbReference>
<proteinExistence type="predicted"/>
<dbReference type="GeneID" id="36576355"/>
<dbReference type="Proteomes" id="UP000241818">
    <property type="component" value="Unassembled WGS sequence"/>
</dbReference>
<feature type="domain" description="Calcineurin-like phosphoesterase" evidence="1">
    <location>
        <begin position="9"/>
        <end position="229"/>
    </location>
</feature>
<dbReference type="PANTHER" id="PTHR12905">
    <property type="entry name" value="METALLOPHOSPHOESTERASE"/>
    <property type="match status" value="1"/>
</dbReference>
<protein>
    <recommendedName>
        <fullName evidence="1">Calcineurin-like phosphoesterase domain-containing protein</fullName>
    </recommendedName>
</protein>
<dbReference type="InParanoid" id="A0A2T3AW73"/>
<dbReference type="RefSeq" id="XP_024718894.1">
    <property type="nucleotide sequence ID" value="XM_024868274.1"/>
</dbReference>
<dbReference type="AlphaFoldDB" id="A0A2T3AW73"/>
<dbReference type="InterPro" id="IPR029052">
    <property type="entry name" value="Metallo-depent_PP-like"/>
</dbReference>
<gene>
    <name evidence="2" type="ORF">M430DRAFT_52108</name>
</gene>
<evidence type="ECO:0000313" key="2">
    <source>
        <dbReference type="EMBL" id="PSS12903.1"/>
    </source>
</evidence>
<dbReference type="SUPFAM" id="SSF56300">
    <property type="entry name" value="Metallo-dependent phosphatases"/>
    <property type="match status" value="1"/>
</dbReference>
<evidence type="ECO:0000259" key="1">
    <source>
        <dbReference type="Pfam" id="PF00149"/>
    </source>
</evidence>
<sequence>MSSPTASTRFLVISDTHNFQFKDAIRVRGSFLSPVPKCDVLLHCGDLTMMGGVPKYKELLEMLKEIPAELKLVIAGNHDLDLDGAWWRSHPDRAKSPAQHEQAVELMTGPLAKEAGVTYLEEGIHSFTLQNGAKLTVYASPWQPEFCDWAFNYDRDQDRYNTLEHVAPGVTSVAENPIPDFGTVDVIMTHGPPKDIHDWTAHGGAGCDNILRAVSRARPRLHCFGHIHEGYGASLVTWNADKKSIGANAILDKTEQENSYPEPSKFPVTFGKETLFINAAIMDVRYRPVNAPWLVDLDLPKVMA</sequence>
<dbReference type="CDD" id="cd07379">
    <property type="entry name" value="MPP_239FB"/>
    <property type="match status" value="1"/>
</dbReference>
<dbReference type="PANTHER" id="PTHR12905:SF0">
    <property type="entry name" value="CALCINEURIN-LIKE PHOSPHOESTERASE DOMAIN-CONTAINING PROTEIN"/>
    <property type="match status" value="1"/>
</dbReference>
<dbReference type="Gene3D" id="3.60.21.10">
    <property type="match status" value="1"/>
</dbReference>
<evidence type="ECO:0000313" key="3">
    <source>
        <dbReference type="Proteomes" id="UP000241818"/>
    </source>
</evidence>
<dbReference type="OrthoDB" id="630188at2759"/>
<organism evidence="2 3">
    <name type="scientific">Amorphotheca resinae ATCC 22711</name>
    <dbReference type="NCBI Taxonomy" id="857342"/>
    <lineage>
        <taxon>Eukaryota</taxon>
        <taxon>Fungi</taxon>
        <taxon>Dikarya</taxon>
        <taxon>Ascomycota</taxon>
        <taxon>Pezizomycotina</taxon>
        <taxon>Leotiomycetes</taxon>
        <taxon>Helotiales</taxon>
        <taxon>Amorphothecaceae</taxon>
        <taxon>Amorphotheca</taxon>
    </lineage>
</organism>
<accession>A0A2T3AW73</accession>
<name>A0A2T3AW73_AMORE</name>
<dbReference type="GO" id="GO:0016787">
    <property type="term" value="F:hydrolase activity"/>
    <property type="evidence" value="ECO:0007669"/>
    <property type="project" value="InterPro"/>
</dbReference>
<dbReference type="Pfam" id="PF00149">
    <property type="entry name" value="Metallophos"/>
    <property type="match status" value="1"/>
</dbReference>
<dbReference type="EMBL" id="KZ679014">
    <property type="protein sequence ID" value="PSS12903.1"/>
    <property type="molecule type" value="Genomic_DNA"/>
</dbReference>